<comment type="caution">
    <text evidence="3">The sequence shown here is derived from an EMBL/GenBank/DDBJ whole genome shotgun (WGS) entry which is preliminary data.</text>
</comment>
<accession>A0A8J3UI15</accession>
<sequence length="364" mass="38126">MVIECRWCRSGEGVVVLDLGAQPASDHFPALHDAGPDPVYPLRMWVCGSCGLAQLAEDATTPEEPRGVEPAALVEQAADAVSRVAAAGLLPVGGTVFEYGSPHGGSWLGLLADRGLTATDGQADVIVDCFGMMHEPDQAAALRARVERLAPGGVLLLQYHSLAAILGGAQWNSLRHGHYAYYSTPALATMLQQCGLVVRTAFRFDLYGGTVLLVVAREGAPDGSVAELVVEEESAGVLRPEVLSGLQTTVGRSAGALADWLHERAGTGETVLGYGAASRSVALLCQAGVDQKLLPAIADASEAKQGRRMPGSAIPVISPVELMAARPDVVLLFLPDLLEEVRSRLPGVGTWVSVEDLGRGTPEE</sequence>
<feature type="domain" description="C-methyltransferase" evidence="2">
    <location>
        <begin position="206"/>
        <end position="349"/>
    </location>
</feature>
<dbReference type="InterPro" id="IPR013630">
    <property type="entry name" value="Methyltransf_Zn-bd_dom_put"/>
</dbReference>
<dbReference type="InterPro" id="IPR038576">
    <property type="entry name" value="Methyltransf_Zn-bd_dom_put_sf"/>
</dbReference>
<dbReference type="Pfam" id="PF08421">
    <property type="entry name" value="Methyltransf_13"/>
    <property type="match status" value="1"/>
</dbReference>
<dbReference type="Gene3D" id="3.40.50.150">
    <property type="entry name" value="Vaccinia Virus protein VP39"/>
    <property type="match status" value="1"/>
</dbReference>
<dbReference type="InterPro" id="IPR029063">
    <property type="entry name" value="SAM-dependent_MTases_sf"/>
</dbReference>
<dbReference type="Gene3D" id="6.20.50.110">
    <property type="entry name" value="Methyltransferase, zinc-binding domain"/>
    <property type="match status" value="1"/>
</dbReference>
<evidence type="ECO:0000259" key="2">
    <source>
        <dbReference type="Pfam" id="PF08484"/>
    </source>
</evidence>
<keyword evidence="4" id="KW-1185">Reference proteome</keyword>
<evidence type="ECO:0000313" key="4">
    <source>
        <dbReference type="Proteomes" id="UP000644610"/>
    </source>
</evidence>
<name>A0A8J3UI15_9ACTN</name>
<keyword evidence="3" id="KW-0808">Transferase</keyword>
<dbReference type="Proteomes" id="UP000644610">
    <property type="component" value="Unassembled WGS sequence"/>
</dbReference>
<dbReference type="Pfam" id="PF13489">
    <property type="entry name" value="Methyltransf_23"/>
    <property type="match status" value="1"/>
</dbReference>
<evidence type="ECO:0000259" key="1">
    <source>
        <dbReference type="Pfam" id="PF08421"/>
    </source>
</evidence>
<dbReference type="GO" id="GO:0016740">
    <property type="term" value="F:transferase activity"/>
    <property type="evidence" value="ECO:0007669"/>
    <property type="project" value="UniProtKB-KW"/>
</dbReference>
<gene>
    <name evidence="3" type="ORF">Psi02_21070</name>
</gene>
<organism evidence="3 4">
    <name type="scientific">Planotetraspora silvatica</name>
    <dbReference type="NCBI Taxonomy" id="234614"/>
    <lineage>
        <taxon>Bacteria</taxon>
        <taxon>Bacillati</taxon>
        <taxon>Actinomycetota</taxon>
        <taxon>Actinomycetes</taxon>
        <taxon>Streptosporangiales</taxon>
        <taxon>Streptosporangiaceae</taxon>
        <taxon>Planotetraspora</taxon>
    </lineage>
</organism>
<proteinExistence type="predicted"/>
<dbReference type="InterPro" id="IPR013691">
    <property type="entry name" value="MeTrfase_14"/>
</dbReference>
<reference evidence="3" key="1">
    <citation type="submission" date="2021-01" db="EMBL/GenBank/DDBJ databases">
        <title>Whole genome shotgun sequence of Planotetraspora silvatica NBRC 100141.</title>
        <authorList>
            <person name="Komaki H."/>
            <person name="Tamura T."/>
        </authorList>
    </citation>
    <scope>NUCLEOTIDE SEQUENCE</scope>
    <source>
        <strain evidence="3">NBRC 100141</strain>
    </source>
</reference>
<dbReference type="AlphaFoldDB" id="A0A8J3UI15"/>
<dbReference type="Gene3D" id="3.40.50.720">
    <property type="entry name" value="NAD(P)-binding Rossmann-like Domain"/>
    <property type="match status" value="1"/>
</dbReference>
<feature type="domain" description="Methyltransferase putative zinc binding" evidence="1">
    <location>
        <begin position="5"/>
        <end position="59"/>
    </location>
</feature>
<evidence type="ECO:0000313" key="3">
    <source>
        <dbReference type="EMBL" id="GII45683.1"/>
    </source>
</evidence>
<dbReference type="Pfam" id="PF08484">
    <property type="entry name" value="Methyltransf_14"/>
    <property type="match status" value="1"/>
</dbReference>
<dbReference type="SUPFAM" id="SSF53335">
    <property type="entry name" value="S-adenosyl-L-methionine-dependent methyltransferases"/>
    <property type="match status" value="1"/>
</dbReference>
<dbReference type="RefSeq" id="WP_203973242.1">
    <property type="nucleotide sequence ID" value="NZ_BAAAKY010000004.1"/>
</dbReference>
<protein>
    <submittedName>
        <fullName evidence="3">Transferase</fullName>
    </submittedName>
</protein>
<dbReference type="EMBL" id="BOOQ01000010">
    <property type="protein sequence ID" value="GII45683.1"/>
    <property type="molecule type" value="Genomic_DNA"/>
</dbReference>